<dbReference type="Proteomes" id="UP000595197">
    <property type="component" value="Chromosome"/>
</dbReference>
<proteinExistence type="predicted"/>
<evidence type="ECO:0000256" key="3">
    <source>
        <dbReference type="SAM" id="MobiDB-lite"/>
    </source>
</evidence>
<sequence length="332" mass="36146">MARATGGAATAFRNPGSANAAPSWRPDIVEVEEFGSNPGNLRMYRFVPPRLSRNAPLVVALHGCGQTAASLDHGIAWSQLAARLGFALLLPEQKRANNFNRCFGWFSPGDMERDRGEPLSIRQMVDRMVAEHRLDPGRIYVTGLSAGGAMTSTLLAAYPDVFAGGAIVAGMPYKAAYGRMDALNAMVHGRARPSIVWAGLVRAASAHRGRWPRVSVWHGDSDRTVNPANGAEIVKQWVGVHRLPRGPATVDKVNGHMRRAWLNRAGEAVVEEYVVKGMAHGTPVRAGSGARSVLTAPYVFDMGIACIEHIAWFWGLSKRRPGRWTRQRPSGR</sequence>
<keyword evidence="2" id="KW-0378">Hydrolase</keyword>
<dbReference type="Gene3D" id="3.40.50.1820">
    <property type="entry name" value="alpha/beta hydrolase"/>
    <property type="match status" value="1"/>
</dbReference>
<evidence type="ECO:0000313" key="4">
    <source>
        <dbReference type="EMBL" id="QQP90797.1"/>
    </source>
</evidence>
<accession>A0ABX7BED3</accession>
<dbReference type="PANTHER" id="PTHR43037">
    <property type="entry name" value="UNNAMED PRODUCT-RELATED"/>
    <property type="match status" value="1"/>
</dbReference>
<reference evidence="4" key="1">
    <citation type="submission" date="2021-02" db="EMBL/GenBank/DDBJ databases">
        <title>Skermanella TT6 skin isolate.</title>
        <authorList>
            <person name="Lee K."/>
            <person name="Ganzorig M."/>
        </authorList>
    </citation>
    <scope>NUCLEOTIDE SEQUENCE</scope>
    <source>
        <strain evidence="4">TT6</strain>
    </source>
</reference>
<feature type="compositionally biased region" description="Low complexity" evidence="3">
    <location>
        <begin position="1"/>
        <end position="13"/>
    </location>
</feature>
<dbReference type="EMBL" id="CP067420">
    <property type="protein sequence ID" value="QQP90797.1"/>
    <property type="molecule type" value="Genomic_DNA"/>
</dbReference>
<dbReference type="RefSeq" id="WP_201078132.1">
    <property type="nucleotide sequence ID" value="NZ_CP067420.1"/>
</dbReference>
<dbReference type="SUPFAM" id="SSF53474">
    <property type="entry name" value="alpha/beta-Hydrolases"/>
    <property type="match status" value="2"/>
</dbReference>
<dbReference type="InterPro" id="IPR010126">
    <property type="entry name" value="Esterase_phb"/>
</dbReference>
<dbReference type="InterPro" id="IPR029058">
    <property type="entry name" value="AB_hydrolase_fold"/>
</dbReference>
<protein>
    <submittedName>
        <fullName evidence="4">PHB depolymerase family esterase</fullName>
    </submittedName>
</protein>
<evidence type="ECO:0000256" key="1">
    <source>
        <dbReference type="ARBA" id="ARBA00022729"/>
    </source>
</evidence>
<dbReference type="NCBIfam" id="TIGR01840">
    <property type="entry name" value="esterase_phb"/>
    <property type="match status" value="1"/>
</dbReference>
<name>A0ABX7BED3_9PROT</name>
<dbReference type="InterPro" id="IPR050955">
    <property type="entry name" value="Plant_Biomass_Hydrol_Est"/>
</dbReference>
<gene>
    <name evidence="4" type="ORF">IGS68_06105</name>
</gene>
<evidence type="ECO:0000256" key="2">
    <source>
        <dbReference type="ARBA" id="ARBA00022801"/>
    </source>
</evidence>
<keyword evidence="5" id="KW-1185">Reference proteome</keyword>
<feature type="region of interest" description="Disordered" evidence="3">
    <location>
        <begin position="1"/>
        <end position="22"/>
    </location>
</feature>
<dbReference type="PANTHER" id="PTHR43037:SF1">
    <property type="entry name" value="BLL1128 PROTEIN"/>
    <property type="match status" value="1"/>
</dbReference>
<keyword evidence="1" id="KW-0732">Signal</keyword>
<dbReference type="Pfam" id="PF10503">
    <property type="entry name" value="Esterase_PHB"/>
    <property type="match status" value="1"/>
</dbReference>
<evidence type="ECO:0000313" key="5">
    <source>
        <dbReference type="Proteomes" id="UP000595197"/>
    </source>
</evidence>
<organism evidence="4 5">
    <name type="scientific">Skermanella cutis</name>
    <dbReference type="NCBI Taxonomy" id="2775420"/>
    <lineage>
        <taxon>Bacteria</taxon>
        <taxon>Pseudomonadati</taxon>
        <taxon>Pseudomonadota</taxon>
        <taxon>Alphaproteobacteria</taxon>
        <taxon>Rhodospirillales</taxon>
        <taxon>Azospirillaceae</taxon>
        <taxon>Skermanella</taxon>
    </lineage>
</organism>